<dbReference type="SUPFAM" id="SSF52540">
    <property type="entry name" value="P-loop containing nucleoside triphosphate hydrolases"/>
    <property type="match status" value="1"/>
</dbReference>
<keyword evidence="7" id="KW-1185">Reference proteome</keyword>
<proteinExistence type="inferred from homology"/>
<dbReference type="PANTHER" id="PTHR43335:SF4">
    <property type="entry name" value="ABC TRANSPORTER, ATP-BINDING PROTEIN"/>
    <property type="match status" value="1"/>
</dbReference>
<dbReference type="EMBL" id="JBHSJC010000002">
    <property type="protein sequence ID" value="MFC4829852.1"/>
    <property type="molecule type" value="Genomic_DNA"/>
</dbReference>
<keyword evidence="2" id="KW-0813">Transport</keyword>
<evidence type="ECO:0000256" key="1">
    <source>
        <dbReference type="ARBA" id="ARBA00005417"/>
    </source>
</evidence>
<organism evidence="6 7">
    <name type="scientific">Agromyces aurantiacus</name>
    <dbReference type="NCBI Taxonomy" id="165814"/>
    <lineage>
        <taxon>Bacteria</taxon>
        <taxon>Bacillati</taxon>
        <taxon>Actinomycetota</taxon>
        <taxon>Actinomycetes</taxon>
        <taxon>Micrococcales</taxon>
        <taxon>Microbacteriaceae</taxon>
        <taxon>Agromyces</taxon>
    </lineage>
</organism>
<dbReference type="InterPro" id="IPR003593">
    <property type="entry name" value="AAA+_ATPase"/>
</dbReference>
<dbReference type="InterPro" id="IPR003439">
    <property type="entry name" value="ABC_transporter-like_ATP-bd"/>
</dbReference>
<gene>
    <name evidence="6" type="ORF">ACFPER_13675</name>
</gene>
<keyword evidence="4 6" id="KW-0067">ATP-binding</keyword>
<evidence type="ECO:0000256" key="4">
    <source>
        <dbReference type="ARBA" id="ARBA00022840"/>
    </source>
</evidence>
<reference evidence="7" key="1">
    <citation type="journal article" date="2019" name="Int. J. Syst. Evol. Microbiol.">
        <title>The Global Catalogue of Microorganisms (GCM) 10K type strain sequencing project: providing services to taxonomists for standard genome sequencing and annotation.</title>
        <authorList>
            <consortium name="The Broad Institute Genomics Platform"/>
            <consortium name="The Broad Institute Genome Sequencing Center for Infectious Disease"/>
            <person name="Wu L."/>
            <person name="Ma J."/>
        </authorList>
    </citation>
    <scope>NUCLEOTIDE SEQUENCE [LARGE SCALE GENOMIC DNA]</scope>
    <source>
        <strain evidence="7">CGMCC 1.12192</strain>
    </source>
</reference>
<evidence type="ECO:0000313" key="7">
    <source>
        <dbReference type="Proteomes" id="UP001595960"/>
    </source>
</evidence>
<dbReference type="Gene3D" id="3.40.50.300">
    <property type="entry name" value="P-loop containing nucleotide triphosphate hydrolases"/>
    <property type="match status" value="1"/>
</dbReference>
<evidence type="ECO:0000256" key="3">
    <source>
        <dbReference type="ARBA" id="ARBA00022741"/>
    </source>
</evidence>
<dbReference type="PROSITE" id="PS50893">
    <property type="entry name" value="ABC_TRANSPORTER_2"/>
    <property type="match status" value="1"/>
</dbReference>
<dbReference type="InterPro" id="IPR027417">
    <property type="entry name" value="P-loop_NTPase"/>
</dbReference>
<name>A0ABV9R8L4_9MICO</name>
<accession>A0ABV9R8L4</accession>
<keyword evidence="3" id="KW-0547">Nucleotide-binding</keyword>
<dbReference type="RefSeq" id="WP_204395084.1">
    <property type="nucleotide sequence ID" value="NZ_JAFBBW010000001.1"/>
</dbReference>
<feature type="domain" description="ABC transporter" evidence="5">
    <location>
        <begin position="2"/>
        <end position="227"/>
    </location>
</feature>
<dbReference type="GO" id="GO:0005524">
    <property type="term" value="F:ATP binding"/>
    <property type="evidence" value="ECO:0007669"/>
    <property type="project" value="UniProtKB-KW"/>
</dbReference>
<dbReference type="SMART" id="SM00382">
    <property type="entry name" value="AAA"/>
    <property type="match status" value="1"/>
</dbReference>
<dbReference type="Pfam" id="PF00005">
    <property type="entry name" value="ABC_tran"/>
    <property type="match status" value="1"/>
</dbReference>
<evidence type="ECO:0000313" key="6">
    <source>
        <dbReference type="EMBL" id="MFC4829852.1"/>
    </source>
</evidence>
<comment type="caution">
    <text evidence="6">The sequence shown here is derived from an EMBL/GenBank/DDBJ whole genome shotgun (WGS) entry which is preliminary data.</text>
</comment>
<sequence length="304" mass="31637">MIEATHLTKRFGDTIAVDDLSFTVRPGVVTGFLGPNGAGKSTTMRAIAGLIRPTSGTTRVNGAPLARHAAPITELGTLLGPGLAHPGRTARAHLLALAATHGLGSARVDEVLQLTGIEAVARRRVGTFSLGMHQRLGLAAALLGDPQTLMLDEPINGLDPDGIVWVRRFLRTLADEGRTVFLSSHLMSEMAQAADHLIVIGRGRLIVDAPMAEVLAGVGTPRVLVKTPDATRLAAALAAPGVTVTSLASGELEVMGLDAPAIAAIARDRDVLLHELTTRTASLEEAYLSLTDSTLEYAAADPAA</sequence>
<evidence type="ECO:0000256" key="2">
    <source>
        <dbReference type="ARBA" id="ARBA00022448"/>
    </source>
</evidence>
<comment type="similarity">
    <text evidence="1">Belongs to the ABC transporter superfamily.</text>
</comment>
<protein>
    <submittedName>
        <fullName evidence="6">ABC transporter ATP-binding protein</fullName>
    </submittedName>
</protein>
<dbReference type="PANTHER" id="PTHR43335">
    <property type="entry name" value="ABC TRANSPORTER, ATP-BINDING PROTEIN"/>
    <property type="match status" value="1"/>
</dbReference>
<dbReference type="Proteomes" id="UP001595960">
    <property type="component" value="Unassembled WGS sequence"/>
</dbReference>
<evidence type="ECO:0000259" key="5">
    <source>
        <dbReference type="PROSITE" id="PS50893"/>
    </source>
</evidence>